<dbReference type="WBParaSite" id="OFLC_0001295201-mRNA-1">
    <property type="protein sequence ID" value="OFLC_0001295201-mRNA-1"/>
    <property type="gene ID" value="OFLC_0001295201"/>
</dbReference>
<evidence type="ECO:0000313" key="2">
    <source>
        <dbReference type="Proteomes" id="UP000267606"/>
    </source>
</evidence>
<reference evidence="3" key="1">
    <citation type="submission" date="2016-06" db="UniProtKB">
        <authorList>
            <consortium name="WormBaseParasite"/>
        </authorList>
    </citation>
    <scope>IDENTIFICATION</scope>
</reference>
<gene>
    <name evidence="1" type="ORF">OFLC_LOCUS12951</name>
</gene>
<evidence type="ECO:0000313" key="1">
    <source>
        <dbReference type="EMBL" id="VDP12571.1"/>
    </source>
</evidence>
<protein>
    <submittedName>
        <fullName evidence="3">Ribonucleoside-diphosphate reductase</fullName>
    </submittedName>
</protein>
<accession>A0A183HZN9</accession>
<dbReference type="AlphaFoldDB" id="A0A183HZN9"/>
<evidence type="ECO:0000313" key="3">
    <source>
        <dbReference type="WBParaSite" id="OFLC_0001295201-mRNA-1"/>
    </source>
</evidence>
<name>A0A183HZN9_9BILA</name>
<sequence>MGIKHRMMKRIINHYIMEVENFITSTNIYGSTIDFAKNDEFAGMGLSCLQRGAGIFQN</sequence>
<dbReference type="EMBL" id="UZAJ01039989">
    <property type="protein sequence ID" value="VDP12571.1"/>
    <property type="molecule type" value="Genomic_DNA"/>
</dbReference>
<reference evidence="1 2" key="2">
    <citation type="submission" date="2018-11" db="EMBL/GenBank/DDBJ databases">
        <authorList>
            <consortium name="Pathogen Informatics"/>
        </authorList>
    </citation>
    <scope>NUCLEOTIDE SEQUENCE [LARGE SCALE GENOMIC DNA]</scope>
</reference>
<dbReference type="Proteomes" id="UP000267606">
    <property type="component" value="Unassembled WGS sequence"/>
</dbReference>
<keyword evidence="2" id="KW-1185">Reference proteome</keyword>
<organism evidence="3">
    <name type="scientific">Onchocerca flexuosa</name>
    <dbReference type="NCBI Taxonomy" id="387005"/>
    <lineage>
        <taxon>Eukaryota</taxon>
        <taxon>Metazoa</taxon>
        <taxon>Ecdysozoa</taxon>
        <taxon>Nematoda</taxon>
        <taxon>Chromadorea</taxon>
        <taxon>Rhabditida</taxon>
        <taxon>Spirurina</taxon>
        <taxon>Spiruromorpha</taxon>
        <taxon>Filarioidea</taxon>
        <taxon>Onchocercidae</taxon>
        <taxon>Onchocerca</taxon>
    </lineage>
</organism>
<proteinExistence type="predicted"/>